<reference evidence="1" key="1">
    <citation type="submission" date="2016-01" db="EMBL/GenBank/DDBJ databases">
        <title>Reference transcriptome for the parasite Schistocephalus solidus: insights into the molecular evolution of parasitism.</title>
        <authorList>
            <person name="Hebert F.O."/>
            <person name="Grambauer S."/>
            <person name="Barber I."/>
            <person name="Landry C.R."/>
            <person name="Aubin-Horth N."/>
        </authorList>
    </citation>
    <scope>NUCLEOTIDE SEQUENCE</scope>
</reference>
<accession>A0A0X3PW41</accession>
<gene>
    <name evidence="1" type="ORF">TR153138</name>
</gene>
<dbReference type="InterPro" id="IPR012340">
    <property type="entry name" value="NA-bd_OB-fold"/>
</dbReference>
<dbReference type="AlphaFoldDB" id="A0A0X3PW41"/>
<dbReference type="EMBL" id="GEEE01007211">
    <property type="protein sequence ID" value="JAP56014.1"/>
    <property type="molecule type" value="Transcribed_RNA"/>
</dbReference>
<organism evidence="1">
    <name type="scientific">Schistocephalus solidus</name>
    <name type="common">Tapeworm</name>
    <dbReference type="NCBI Taxonomy" id="70667"/>
    <lineage>
        <taxon>Eukaryota</taxon>
        <taxon>Metazoa</taxon>
        <taxon>Spiralia</taxon>
        <taxon>Lophotrochozoa</taxon>
        <taxon>Platyhelminthes</taxon>
        <taxon>Cestoda</taxon>
        <taxon>Eucestoda</taxon>
        <taxon>Diphyllobothriidea</taxon>
        <taxon>Diphyllobothriidae</taxon>
        <taxon>Schistocephalus</taxon>
    </lineage>
</organism>
<name>A0A0X3PW41_SCHSO</name>
<proteinExistence type="predicted"/>
<dbReference type="Pfam" id="PF15490">
    <property type="entry name" value="Ten1_2"/>
    <property type="match status" value="1"/>
</dbReference>
<dbReference type="InterPro" id="IPR029146">
    <property type="entry name" value="Ten1_animal_plant"/>
</dbReference>
<protein>
    <submittedName>
        <fullName evidence="1">Uncharacterized protein</fullName>
    </submittedName>
</protein>
<evidence type="ECO:0000313" key="1">
    <source>
        <dbReference type="EMBL" id="JAP56014.1"/>
    </source>
</evidence>
<dbReference type="GO" id="GO:1990879">
    <property type="term" value="C:CST complex"/>
    <property type="evidence" value="ECO:0007669"/>
    <property type="project" value="InterPro"/>
</dbReference>
<dbReference type="GO" id="GO:0003697">
    <property type="term" value="F:single-stranded DNA binding"/>
    <property type="evidence" value="ECO:0007669"/>
    <property type="project" value="InterPro"/>
</dbReference>
<dbReference type="Gene3D" id="2.40.50.140">
    <property type="entry name" value="Nucleic acid-binding proteins"/>
    <property type="match status" value="1"/>
</dbReference>
<sequence length="134" mass="15127">MDFAPYVNFDELYEKFDKFKQFASTHVLTVRLLGIISAVDLQNNEVEILSPLQMDKHPCVLVDVSLLAEDLKTSLAGEGAQDRLVQFIGTLKLVPGAKSWRLQAFILTFMDGIDLNAYQEVVKITRPYAAMINF</sequence>